<reference evidence="1" key="1">
    <citation type="journal article" date="2021" name="Proc. Natl. Acad. Sci. U.S.A.">
        <title>A Catalog of Tens of Thousands of Viruses from Human Metagenomes Reveals Hidden Associations with Chronic Diseases.</title>
        <authorList>
            <person name="Tisza M.J."/>
            <person name="Buck C.B."/>
        </authorList>
    </citation>
    <scope>NUCLEOTIDE SEQUENCE</scope>
    <source>
        <strain evidence="1">CtNQV2</strain>
    </source>
</reference>
<evidence type="ECO:0000313" key="1">
    <source>
        <dbReference type="EMBL" id="DAF43800.1"/>
    </source>
</evidence>
<protein>
    <submittedName>
        <fullName evidence="1">Uncharacterized protein</fullName>
    </submittedName>
</protein>
<proteinExistence type="predicted"/>
<sequence>MKINKNVTLEWLRKEFIYCNHSKYRKYVDEWLSNLTMAQIEGFELQRIGQETKSKCI</sequence>
<accession>A0A8S5RYP9</accession>
<name>A0A8S5RYP9_9CAUD</name>
<organism evidence="1">
    <name type="scientific">Myoviridae sp. ctNQV2</name>
    <dbReference type="NCBI Taxonomy" id="2827683"/>
    <lineage>
        <taxon>Viruses</taxon>
        <taxon>Duplodnaviria</taxon>
        <taxon>Heunggongvirae</taxon>
        <taxon>Uroviricota</taxon>
        <taxon>Caudoviricetes</taxon>
    </lineage>
</organism>
<dbReference type="EMBL" id="BK032510">
    <property type="protein sequence ID" value="DAF43800.1"/>
    <property type="molecule type" value="Genomic_DNA"/>
</dbReference>